<keyword evidence="3 5" id="KW-0408">Iron</keyword>
<dbReference type="GO" id="GO:0051745">
    <property type="term" value="F:4-hydroxy-3-methylbut-2-enyl diphosphate reductase activity"/>
    <property type="evidence" value="ECO:0007669"/>
    <property type="project" value="UniProtKB-UniRule"/>
</dbReference>
<dbReference type="HAMAP" id="MF_00191">
    <property type="entry name" value="IspH"/>
    <property type="match status" value="1"/>
</dbReference>
<evidence type="ECO:0000256" key="4">
    <source>
        <dbReference type="ARBA" id="ARBA00023014"/>
    </source>
</evidence>
<feature type="binding site" evidence="5">
    <location>
        <position position="78"/>
    </location>
    <ligand>
        <name>dimethylallyl diphosphate</name>
        <dbReference type="ChEBI" id="CHEBI:57623"/>
    </ligand>
</feature>
<dbReference type="InterPro" id="IPR003451">
    <property type="entry name" value="LytB/IspH"/>
</dbReference>
<dbReference type="PANTHER" id="PTHR30426:SF0">
    <property type="entry name" value="4-HYDROXY-3-METHYLBUT-2-ENYL DIPHOSPHATE REDUCTASE"/>
    <property type="match status" value="1"/>
</dbReference>
<dbReference type="EMBL" id="JACHFR010000002">
    <property type="protein sequence ID" value="MBB5218984.1"/>
    <property type="molecule type" value="Genomic_DNA"/>
</dbReference>
<evidence type="ECO:0000256" key="1">
    <source>
        <dbReference type="ARBA" id="ARBA00022485"/>
    </source>
</evidence>
<feature type="binding site" evidence="5">
    <location>
        <position position="78"/>
    </location>
    <ligand>
        <name>(2E)-4-hydroxy-3-methylbut-2-enyl diphosphate</name>
        <dbReference type="ChEBI" id="CHEBI:128753"/>
    </ligand>
</feature>
<feature type="binding site" evidence="5">
    <location>
        <position position="265"/>
    </location>
    <ligand>
        <name>dimethylallyl diphosphate</name>
        <dbReference type="ChEBI" id="CHEBI:57623"/>
    </ligand>
</feature>
<dbReference type="Proteomes" id="UP000593591">
    <property type="component" value="Chromosome"/>
</dbReference>
<dbReference type="EC" id="1.17.7.4" evidence="5"/>
<feature type="binding site" evidence="5">
    <location>
        <position position="43"/>
    </location>
    <ligand>
        <name>isopentenyl diphosphate</name>
        <dbReference type="ChEBI" id="CHEBI:128769"/>
    </ligand>
</feature>
<accession>A0A840SDP6</accession>
<dbReference type="GO" id="GO:0019288">
    <property type="term" value="P:isopentenyl diphosphate biosynthetic process, methylerythritol 4-phosphate pathway"/>
    <property type="evidence" value="ECO:0007669"/>
    <property type="project" value="UniProtKB-UniRule"/>
</dbReference>
<dbReference type="PANTHER" id="PTHR30426">
    <property type="entry name" value="4-HYDROXY-3-METHYLBUT-2-ENYL DIPHOSPHATE REDUCTASE"/>
    <property type="match status" value="1"/>
</dbReference>
<dbReference type="EMBL" id="CP031517">
    <property type="protein sequence ID" value="QOS41104.1"/>
    <property type="molecule type" value="Genomic_DNA"/>
</dbReference>
<dbReference type="GO" id="GO:0016114">
    <property type="term" value="P:terpenoid biosynthetic process"/>
    <property type="evidence" value="ECO:0007669"/>
    <property type="project" value="UniProtKB-UniRule"/>
</dbReference>
<feature type="binding site" evidence="5">
    <location>
        <position position="222"/>
    </location>
    <ligand>
        <name>dimethylallyl diphosphate</name>
        <dbReference type="ChEBI" id="CHEBI:57623"/>
    </ligand>
</feature>
<dbReference type="Gene3D" id="3.40.50.11270">
    <property type="match status" value="1"/>
</dbReference>
<comment type="catalytic activity">
    <reaction evidence="5">
        <text>dimethylallyl diphosphate + 2 oxidized [2Fe-2S]-[ferredoxin] + H2O = (2E)-4-hydroxy-3-methylbut-2-enyl diphosphate + 2 reduced [2Fe-2S]-[ferredoxin] + 2 H(+)</text>
        <dbReference type="Rhea" id="RHEA:24825"/>
        <dbReference type="Rhea" id="RHEA-COMP:10000"/>
        <dbReference type="Rhea" id="RHEA-COMP:10001"/>
        <dbReference type="ChEBI" id="CHEBI:15377"/>
        <dbReference type="ChEBI" id="CHEBI:15378"/>
        <dbReference type="ChEBI" id="CHEBI:33737"/>
        <dbReference type="ChEBI" id="CHEBI:33738"/>
        <dbReference type="ChEBI" id="CHEBI:57623"/>
        <dbReference type="ChEBI" id="CHEBI:128753"/>
        <dbReference type="EC" id="1.17.7.4"/>
    </reaction>
</comment>
<feature type="binding site" evidence="5">
    <location>
        <position position="224"/>
    </location>
    <ligand>
        <name>(2E)-4-hydroxy-3-methylbut-2-enyl diphosphate</name>
        <dbReference type="ChEBI" id="CHEBI:128753"/>
    </ligand>
</feature>
<dbReference type="GO" id="GO:0050992">
    <property type="term" value="P:dimethylallyl diphosphate biosynthetic process"/>
    <property type="evidence" value="ECO:0007669"/>
    <property type="project" value="UniProtKB-UniRule"/>
</dbReference>
<evidence type="ECO:0000256" key="2">
    <source>
        <dbReference type="ARBA" id="ARBA00022723"/>
    </source>
</evidence>
<comment type="pathway">
    <text evidence="5">Isoprenoid biosynthesis; isopentenyl diphosphate biosynthesis via DXP pathway; isopentenyl diphosphate from 1-deoxy-D-xylulose 5-phosphate: step 6/6.</text>
</comment>
<feature type="binding site" evidence="5">
    <location>
        <position position="224"/>
    </location>
    <ligand>
        <name>dimethylallyl diphosphate</name>
        <dbReference type="ChEBI" id="CHEBI:57623"/>
    </ligand>
</feature>
<evidence type="ECO:0000256" key="3">
    <source>
        <dbReference type="ARBA" id="ARBA00023004"/>
    </source>
</evidence>
<feature type="binding site" evidence="5">
    <location>
        <position position="43"/>
    </location>
    <ligand>
        <name>(2E)-4-hydroxy-3-methylbut-2-enyl diphosphate</name>
        <dbReference type="ChEBI" id="CHEBI:128753"/>
    </ligand>
</feature>
<reference evidence="7 9" key="1">
    <citation type="submission" date="2018-08" db="EMBL/GenBank/DDBJ databases">
        <title>The first complete genome of Treponema rectale (CHPAT), a commensal spirochete of the bovine rectum.</title>
        <authorList>
            <person name="Staton G.J."/>
            <person name="Clegg S.R."/>
            <person name="Carter S.D."/>
            <person name="Radford A.D."/>
            <person name="Darby A."/>
            <person name="Hall N."/>
            <person name="Birtles R.J."/>
            <person name="Evans N.J."/>
        </authorList>
    </citation>
    <scope>NUCLEOTIDE SEQUENCE [LARGE SCALE GENOMIC DNA]</scope>
    <source>
        <strain evidence="7 9">CHPA</strain>
    </source>
</reference>
<feature type="binding site" evidence="5">
    <location>
        <position position="166"/>
    </location>
    <ligand>
        <name>(2E)-4-hydroxy-3-methylbut-2-enyl diphosphate</name>
        <dbReference type="ChEBI" id="CHEBI:128753"/>
    </ligand>
</feature>
<dbReference type="RefSeq" id="WP_184652421.1">
    <property type="nucleotide sequence ID" value="NZ_JACHFR010000002.1"/>
</dbReference>
<feature type="binding site" evidence="5">
    <location>
        <position position="128"/>
    </location>
    <ligand>
        <name>(2E)-4-hydroxy-3-methylbut-2-enyl diphosphate</name>
        <dbReference type="ChEBI" id="CHEBI:128753"/>
    </ligand>
</feature>
<name>A0A840SDP6_9SPIR</name>
<dbReference type="Gene3D" id="3.40.1010.20">
    <property type="entry name" value="4-hydroxy-3-methylbut-2-enyl diphosphate reductase, catalytic domain"/>
    <property type="match status" value="2"/>
</dbReference>
<keyword evidence="4 5" id="KW-0411">Iron-sulfur</keyword>
<dbReference type="GO" id="GO:0046872">
    <property type="term" value="F:metal ion binding"/>
    <property type="evidence" value="ECO:0007669"/>
    <property type="project" value="UniProtKB-KW"/>
</dbReference>
<evidence type="ECO:0000313" key="9">
    <source>
        <dbReference type="Proteomes" id="UP000593591"/>
    </source>
</evidence>
<comment type="similarity">
    <text evidence="5">Belongs to the IspH family.</text>
</comment>
<evidence type="ECO:0000256" key="5">
    <source>
        <dbReference type="HAMAP-Rule" id="MF_00191"/>
    </source>
</evidence>
<dbReference type="AlphaFoldDB" id="A0A840SDP6"/>
<keyword evidence="5 6" id="KW-0560">Oxidoreductase</keyword>
<dbReference type="GO" id="GO:0051539">
    <property type="term" value="F:4 iron, 4 sulfur cluster binding"/>
    <property type="evidence" value="ECO:0007669"/>
    <property type="project" value="UniProtKB-UniRule"/>
</dbReference>
<dbReference type="NCBIfam" id="TIGR00216">
    <property type="entry name" value="ispH_lytB"/>
    <property type="match status" value="1"/>
</dbReference>
<keyword evidence="2 5" id="KW-0479">Metal-binding</keyword>
<comment type="pathway">
    <text evidence="5">Isoprenoid biosynthesis; dimethylallyl diphosphate biosynthesis; dimethylallyl diphosphate from (2E)-4-hydroxy-3-methylbutenyl diphosphate: step 1/1.</text>
</comment>
<reference evidence="6 8" key="2">
    <citation type="submission" date="2020-08" db="EMBL/GenBank/DDBJ databases">
        <title>Genomic Encyclopedia of Type Strains, Phase IV (KMG-IV): sequencing the most valuable type-strain genomes for metagenomic binning, comparative biology and taxonomic classification.</title>
        <authorList>
            <person name="Goeker M."/>
        </authorList>
    </citation>
    <scope>NUCLEOTIDE SEQUENCE [LARGE SCALE GENOMIC DNA]</scope>
    <source>
        <strain evidence="6 8">DSM 103679</strain>
    </source>
</reference>
<feature type="binding site" evidence="5">
    <location>
        <position position="100"/>
    </location>
    <ligand>
        <name>[4Fe-4S] cluster</name>
        <dbReference type="ChEBI" id="CHEBI:49883"/>
    </ligand>
</feature>
<feature type="binding site" evidence="5">
    <location>
        <position position="78"/>
    </location>
    <ligand>
        <name>isopentenyl diphosphate</name>
        <dbReference type="ChEBI" id="CHEBI:128769"/>
    </ligand>
</feature>
<proteinExistence type="inferred from homology"/>
<feature type="binding site" evidence="5">
    <location>
        <position position="222"/>
    </location>
    <ligand>
        <name>isopentenyl diphosphate</name>
        <dbReference type="ChEBI" id="CHEBI:128769"/>
    </ligand>
</feature>
<gene>
    <name evidence="5 7" type="primary">ispH</name>
    <name evidence="7" type="ORF">DYE49_11860</name>
    <name evidence="6" type="ORF">HNP77_001353</name>
</gene>
<protein>
    <recommendedName>
        <fullName evidence="5">4-hydroxy-3-methylbut-2-enyl diphosphate reductase</fullName>
        <shortName evidence="5">HMBPP reductase</shortName>
        <ecNumber evidence="5">1.17.7.4</ecNumber>
    </recommendedName>
</protein>
<keyword evidence="8" id="KW-1185">Reference proteome</keyword>
<comment type="cofactor">
    <cofactor evidence="5">
        <name>[4Fe-4S] cluster</name>
        <dbReference type="ChEBI" id="CHEBI:49883"/>
    </cofactor>
    <text evidence="5">Binds 1 [4Fe-4S] cluster per subunit.</text>
</comment>
<feature type="binding site" evidence="5">
    <location>
        <position position="43"/>
    </location>
    <ligand>
        <name>dimethylallyl diphosphate</name>
        <dbReference type="ChEBI" id="CHEBI:57623"/>
    </ligand>
</feature>
<keyword evidence="5" id="KW-0414">Isoprene biosynthesis</keyword>
<evidence type="ECO:0000313" key="6">
    <source>
        <dbReference type="EMBL" id="MBB5218984.1"/>
    </source>
</evidence>
<evidence type="ECO:0000313" key="8">
    <source>
        <dbReference type="Proteomes" id="UP000578697"/>
    </source>
</evidence>
<dbReference type="UniPathway" id="UPA00059">
    <property type="reaction ID" value="UER00105"/>
</dbReference>
<dbReference type="Proteomes" id="UP000578697">
    <property type="component" value="Unassembled WGS sequence"/>
</dbReference>
<feature type="binding site" evidence="5">
    <location>
        <position position="194"/>
    </location>
    <ligand>
        <name>[4Fe-4S] cluster</name>
        <dbReference type="ChEBI" id="CHEBI:49883"/>
    </ligand>
</feature>
<evidence type="ECO:0000313" key="7">
    <source>
        <dbReference type="EMBL" id="QOS41104.1"/>
    </source>
</evidence>
<organism evidence="6 8">
    <name type="scientific">Treponema rectale</name>
    <dbReference type="NCBI Taxonomy" id="744512"/>
    <lineage>
        <taxon>Bacteria</taxon>
        <taxon>Pseudomonadati</taxon>
        <taxon>Spirochaetota</taxon>
        <taxon>Spirochaetia</taxon>
        <taxon>Spirochaetales</taxon>
        <taxon>Treponemataceae</taxon>
        <taxon>Treponema</taxon>
    </lineage>
</organism>
<dbReference type="KEGG" id="trc:DYE49_11860"/>
<keyword evidence="1 5" id="KW-0004">4Fe-4S</keyword>
<feature type="binding site" evidence="5">
    <location>
        <position position="265"/>
    </location>
    <ligand>
        <name>(2E)-4-hydroxy-3-methylbut-2-enyl diphosphate</name>
        <dbReference type="ChEBI" id="CHEBI:128753"/>
    </ligand>
</feature>
<sequence length="282" mass="30574">MEVIRAKVLGFCMGVRRAVETAENSVADNAGEKKIYTLGPLIHNPVVLSELEKKGVTVLTEKTLSEAQPGSTVIIRAHGTTPQVLAELESNGHKILDATCPKVHLSQKRAAEWNARGFTIIIAGDRNHGEVVSISSYAGGNAVVIENSREAQELKLPQKAVLIAQTTFSPVEFEKIKEILKAKNPEIQIFNSICSATMERQNALSQLKDKTDGILVIGGKSSANTRRLYETAAAICKNAALIENAEEIPPEFFKLEKVGLTAGASTPDNIIEEVEELLLHNN</sequence>
<feature type="binding site" evidence="5">
    <location>
        <position position="222"/>
    </location>
    <ligand>
        <name>(2E)-4-hydroxy-3-methylbut-2-enyl diphosphate</name>
        <dbReference type="ChEBI" id="CHEBI:128753"/>
    </ligand>
</feature>
<dbReference type="UniPathway" id="UPA00056">
    <property type="reaction ID" value="UER00097"/>
</dbReference>
<comment type="catalytic activity">
    <reaction evidence="5">
        <text>isopentenyl diphosphate + 2 oxidized [2Fe-2S]-[ferredoxin] + H2O = (2E)-4-hydroxy-3-methylbut-2-enyl diphosphate + 2 reduced [2Fe-2S]-[ferredoxin] + 2 H(+)</text>
        <dbReference type="Rhea" id="RHEA:24488"/>
        <dbReference type="Rhea" id="RHEA-COMP:10000"/>
        <dbReference type="Rhea" id="RHEA-COMP:10001"/>
        <dbReference type="ChEBI" id="CHEBI:15377"/>
        <dbReference type="ChEBI" id="CHEBI:15378"/>
        <dbReference type="ChEBI" id="CHEBI:33737"/>
        <dbReference type="ChEBI" id="CHEBI:33738"/>
        <dbReference type="ChEBI" id="CHEBI:128753"/>
        <dbReference type="ChEBI" id="CHEBI:128769"/>
        <dbReference type="EC" id="1.17.7.4"/>
    </reaction>
</comment>
<feature type="binding site" evidence="5">
    <location>
        <position position="224"/>
    </location>
    <ligand>
        <name>isopentenyl diphosphate</name>
        <dbReference type="ChEBI" id="CHEBI:128769"/>
    </ligand>
</feature>
<feature type="binding site" evidence="5">
    <location>
        <position position="128"/>
    </location>
    <ligand>
        <name>dimethylallyl diphosphate</name>
        <dbReference type="ChEBI" id="CHEBI:57623"/>
    </ligand>
</feature>
<dbReference type="CDD" id="cd13944">
    <property type="entry name" value="lytB_ispH"/>
    <property type="match status" value="1"/>
</dbReference>
<feature type="binding site" evidence="5">
    <location>
        <position position="128"/>
    </location>
    <ligand>
        <name>isopentenyl diphosphate</name>
        <dbReference type="ChEBI" id="CHEBI:128769"/>
    </ligand>
</feature>
<comment type="function">
    <text evidence="5">Catalyzes the conversion of 1-hydroxy-2-methyl-2-(E)-butenyl 4-diphosphate (HMBPP) into a mixture of isopentenyl diphosphate (IPP) and dimethylallyl diphosphate (DMAPP). Acts in the terminal step of the DOXP/MEP pathway for isoprenoid precursor biosynthesis.</text>
</comment>
<dbReference type="Pfam" id="PF02401">
    <property type="entry name" value="LYTB"/>
    <property type="match status" value="1"/>
</dbReference>
<feature type="binding site" evidence="5">
    <location>
        <position position="12"/>
    </location>
    <ligand>
        <name>[4Fe-4S] cluster</name>
        <dbReference type="ChEBI" id="CHEBI:49883"/>
    </ligand>
</feature>
<feature type="binding site" evidence="5">
    <location>
        <position position="265"/>
    </location>
    <ligand>
        <name>isopentenyl diphosphate</name>
        <dbReference type="ChEBI" id="CHEBI:128769"/>
    </ligand>
</feature>
<feature type="active site" description="Proton donor" evidence="5">
    <location>
        <position position="130"/>
    </location>
</feature>
<comment type="caution">
    <text evidence="5">Lacks conserved residue(s) required for the propagation of feature annotation.</text>
</comment>